<dbReference type="KEGG" id="amog:QRX60_28780"/>
<evidence type="ECO:0000256" key="2">
    <source>
        <dbReference type="SAM" id="Phobius"/>
    </source>
</evidence>
<feature type="transmembrane region" description="Helical" evidence="2">
    <location>
        <begin position="40"/>
        <end position="59"/>
    </location>
</feature>
<keyword evidence="4" id="KW-1185">Reference proteome</keyword>
<evidence type="ECO:0000313" key="4">
    <source>
        <dbReference type="Proteomes" id="UP001239397"/>
    </source>
</evidence>
<accession>A0A9Y2JIS6</accession>
<sequence>MLSLGGRRGRGREMWVKNVLWPFAGAGVAAIIWFTGDHTLAGYGWFVCTAALAFGLWEVRRRGHYRWRPPRPLPDDPGTPILPPDQDPVLVTATARRTRRARQTALLAAALAVTMAGIALLPLGPWRTPFVAMAFMAGSGVVAAMIDAVRFRRPLPGSWTELEVVGPASAQPWRLARTPEGTEFAFKLTATDDALTHHIEQTSRLRVLGEPHIGSPVRIAVPGQTSLGLAFFSRP</sequence>
<feature type="compositionally biased region" description="Pro residues" evidence="1">
    <location>
        <begin position="70"/>
        <end position="86"/>
    </location>
</feature>
<feature type="region of interest" description="Disordered" evidence="1">
    <location>
        <begin position="68"/>
        <end position="87"/>
    </location>
</feature>
<keyword evidence="2" id="KW-0472">Membrane</keyword>
<dbReference type="EMBL" id="CP127295">
    <property type="protein sequence ID" value="WIX98061.1"/>
    <property type="molecule type" value="Genomic_DNA"/>
</dbReference>
<keyword evidence="2" id="KW-1133">Transmembrane helix</keyword>
<reference evidence="3 4" key="1">
    <citation type="submission" date="2023-06" db="EMBL/GenBank/DDBJ databases">
        <authorList>
            <person name="Oyuntsetseg B."/>
            <person name="Kim S.B."/>
        </authorList>
    </citation>
    <scope>NUCLEOTIDE SEQUENCE [LARGE SCALE GENOMIC DNA]</scope>
    <source>
        <strain evidence="3 4">4-36</strain>
    </source>
</reference>
<evidence type="ECO:0000256" key="1">
    <source>
        <dbReference type="SAM" id="MobiDB-lite"/>
    </source>
</evidence>
<evidence type="ECO:0000313" key="3">
    <source>
        <dbReference type="EMBL" id="WIX98061.1"/>
    </source>
</evidence>
<protein>
    <submittedName>
        <fullName evidence="3">Uncharacterized protein</fullName>
    </submittedName>
</protein>
<gene>
    <name evidence="3" type="ORF">QRX60_28780</name>
</gene>
<dbReference type="AlphaFoldDB" id="A0A9Y2JIS6"/>
<organism evidence="3 4">
    <name type="scientific">Amycolatopsis mongoliensis</name>
    <dbReference type="NCBI Taxonomy" id="715475"/>
    <lineage>
        <taxon>Bacteria</taxon>
        <taxon>Bacillati</taxon>
        <taxon>Actinomycetota</taxon>
        <taxon>Actinomycetes</taxon>
        <taxon>Pseudonocardiales</taxon>
        <taxon>Pseudonocardiaceae</taxon>
        <taxon>Amycolatopsis</taxon>
    </lineage>
</organism>
<dbReference type="Proteomes" id="UP001239397">
    <property type="component" value="Chromosome"/>
</dbReference>
<feature type="transmembrane region" description="Helical" evidence="2">
    <location>
        <begin position="105"/>
        <end position="124"/>
    </location>
</feature>
<proteinExistence type="predicted"/>
<dbReference type="RefSeq" id="WP_285994546.1">
    <property type="nucleotide sequence ID" value="NZ_CP127295.1"/>
</dbReference>
<feature type="transmembrane region" description="Helical" evidence="2">
    <location>
        <begin position="15"/>
        <end position="34"/>
    </location>
</feature>
<name>A0A9Y2JIS6_9PSEU</name>
<keyword evidence="2" id="KW-0812">Transmembrane</keyword>